<evidence type="ECO:0000256" key="8">
    <source>
        <dbReference type="SAM" id="Phobius"/>
    </source>
</evidence>
<dbReference type="PRINTS" id="PR00119">
    <property type="entry name" value="CATATPASE"/>
</dbReference>
<dbReference type="InterPro" id="IPR023298">
    <property type="entry name" value="ATPase_P-typ_TM_dom_sf"/>
</dbReference>
<proteinExistence type="predicted"/>
<dbReference type="InterPro" id="IPR044492">
    <property type="entry name" value="P_typ_ATPase_HD_dom"/>
</dbReference>
<feature type="transmembrane region" description="Helical" evidence="8">
    <location>
        <begin position="712"/>
        <end position="733"/>
    </location>
</feature>
<dbReference type="SFLD" id="SFLDS00003">
    <property type="entry name" value="Haloacid_Dehalogenase"/>
    <property type="match status" value="1"/>
</dbReference>
<dbReference type="SUPFAM" id="SSF81653">
    <property type="entry name" value="Calcium ATPase, transduction domain A"/>
    <property type="match status" value="1"/>
</dbReference>
<dbReference type="EMBL" id="JAPFQA010000022">
    <property type="protein sequence ID" value="MCZ8548155.1"/>
    <property type="molecule type" value="Genomic_DNA"/>
</dbReference>
<dbReference type="InterPro" id="IPR008250">
    <property type="entry name" value="ATPase_P-typ_transduc_dom_A_sf"/>
</dbReference>
<dbReference type="InterPro" id="IPR059000">
    <property type="entry name" value="ATPase_P-type_domA"/>
</dbReference>
<dbReference type="InterPro" id="IPR001757">
    <property type="entry name" value="P_typ_ATPase"/>
</dbReference>
<evidence type="ECO:0000256" key="7">
    <source>
        <dbReference type="ARBA" id="ARBA00023136"/>
    </source>
</evidence>
<dbReference type="InterPro" id="IPR018303">
    <property type="entry name" value="ATPase_P-typ_P_site"/>
</dbReference>
<dbReference type="InterPro" id="IPR036412">
    <property type="entry name" value="HAD-like_sf"/>
</dbReference>
<dbReference type="Proteomes" id="UP001152178">
    <property type="component" value="Unassembled WGS sequence"/>
</dbReference>
<keyword evidence="5" id="KW-1278">Translocase</keyword>
<dbReference type="Gene3D" id="1.20.1110.10">
    <property type="entry name" value="Calcium-transporting ATPase, transmembrane domain"/>
    <property type="match status" value="1"/>
</dbReference>
<dbReference type="SMART" id="SM00831">
    <property type="entry name" value="Cation_ATPase_N"/>
    <property type="match status" value="1"/>
</dbReference>
<organism evidence="10 11">
    <name type="scientific">Mesorhizobium qingshengii</name>
    <dbReference type="NCBI Taxonomy" id="1165689"/>
    <lineage>
        <taxon>Bacteria</taxon>
        <taxon>Pseudomonadati</taxon>
        <taxon>Pseudomonadota</taxon>
        <taxon>Alphaproteobacteria</taxon>
        <taxon>Hyphomicrobiales</taxon>
        <taxon>Phyllobacteriaceae</taxon>
        <taxon>Mesorhizobium</taxon>
    </lineage>
</organism>
<dbReference type="NCBIfam" id="TIGR01494">
    <property type="entry name" value="ATPase_P-type"/>
    <property type="match status" value="2"/>
</dbReference>
<keyword evidence="6 8" id="KW-1133">Transmembrane helix</keyword>
<evidence type="ECO:0000313" key="10">
    <source>
        <dbReference type="EMBL" id="MCZ8548155.1"/>
    </source>
</evidence>
<dbReference type="PROSITE" id="PS00154">
    <property type="entry name" value="ATPASE_E1_E2"/>
    <property type="match status" value="1"/>
</dbReference>
<dbReference type="Pfam" id="PF00690">
    <property type="entry name" value="Cation_ATPase_N"/>
    <property type="match status" value="1"/>
</dbReference>
<dbReference type="SUPFAM" id="SSF56784">
    <property type="entry name" value="HAD-like"/>
    <property type="match status" value="1"/>
</dbReference>
<feature type="transmembrane region" description="Helical" evidence="8">
    <location>
        <begin position="594"/>
        <end position="620"/>
    </location>
</feature>
<keyword evidence="4" id="KW-0067">ATP-binding</keyword>
<evidence type="ECO:0000256" key="6">
    <source>
        <dbReference type="ARBA" id="ARBA00022989"/>
    </source>
</evidence>
<evidence type="ECO:0000256" key="4">
    <source>
        <dbReference type="ARBA" id="ARBA00022840"/>
    </source>
</evidence>
<keyword evidence="7 8" id="KW-0472">Membrane</keyword>
<dbReference type="InterPro" id="IPR004014">
    <property type="entry name" value="ATPase_P-typ_cation-transptr_N"/>
</dbReference>
<dbReference type="PRINTS" id="PR00120">
    <property type="entry name" value="HATPASE"/>
</dbReference>
<evidence type="ECO:0000256" key="3">
    <source>
        <dbReference type="ARBA" id="ARBA00022741"/>
    </source>
</evidence>
<dbReference type="Gene3D" id="2.70.150.10">
    <property type="entry name" value="Calcium-transporting ATPase, cytoplasmic transduction domain A"/>
    <property type="match status" value="1"/>
</dbReference>
<evidence type="ECO:0000256" key="2">
    <source>
        <dbReference type="ARBA" id="ARBA00022692"/>
    </source>
</evidence>
<comment type="caution">
    <text evidence="10">The sequence shown here is derived from an EMBL/GenBank/DDBJ whole genome shotgun (WGS) entry which is preliminary data.</text>
</comment>
<evidence type="ECO:0000256" key="1">
    <source>
        <dbReference type="ARBA" id="ARBA00004141"/>
    </source>
</evidence>
<evidence type="ECO:0000313" key="11">
    <source>
        <dbReference type="Proteomes" id="UP001152178"/>
    </source>
</evidence>
<dbReference type="SFLD" id="SFLDG00002">
    <property type="entry name" value="C1.7:_P-type_atpase_like"/>
    <property type="match status" value="1"/>
</dbReference>
<evidence type="ECO:0000259" key="9">
    <source>
        <dbReference type="SMART" id="SM00831"/>
    </source>
</evidence>
<dbReference type="SFLD" id="SFLDF00027">
    <property type="entry name" value="p-type_atpase"/>
    <property type="match status" value="1"/>
</dbReference>
<gene>
    <name evidence="10" type="ORF">OOJ09_28595</name>
</gene>
<dbReference type="Pfam" id="PF00702">
    <property type="entry name" value="Hydrolase"/>
    <property type="match status" value="1"/>
</dbReference>
<dbReference type="Pfam" id="PF00122">
    <property type="entry name" value="E1-E2_ATPase"/>
    <property type="match status" value="1"/>
</dbReference>
<feature type="domain" description="Cation-transporting P-type ATPase N-terminal" evidence="9">
    <location>
        <begin position="1"/>
        <end position="61"/>
    </location>
</feature>
<feature type="transmembrane region" description="Helical" evidence="8">
    <location>
        <begin position="215"/>
        <end position="234"/>
    </location>
</feature>
<comment type="subcellular location">
    <subcellularLocation>
        <location evidence="1">Membrane</location>
        <topology evidence="1">Multi-pass membrane protein</topology>
    </subcellularLocation>
</comment>
<dbReference type="Gene3D" id="3.40.1110.10">
    <property type="entry name" value="Calcium-transporting ATPase, cytoplasmic domain N"/>
    <property type="match status" value="1"/>
</dbReference>
<protein>
    <submittedName>
        <fullName evidence="10">HAD-IC family P-type ATPase</fullName>
    </submittedName>
</protein>
<dbReference type="InterPro" id="IPR023214">
    <property type="entry name" value="HAD_sf"/>
</dbReference>
<dbReference type="PANTHER" id="PTHR42861">
    <property type="entry name" value="CALCIUM-TRANSPORTING ATPASE"/>
    <property type="match status" value="1"/>
</dbReference>
<evidence type="ECO:0000256" key="5">
    <source>
        <dbReference type="ARBA" id="ARBA00022967"/>
    </source>
</evidence>
<feature type="transmembrane region" description="Helical" evidence="8">
    <location>
        <begin position="240"/>
        <end position="268"/>
    </location>
</feature>
<accession>A0ABT4R325</accession>
<name>A0ABT4R325_9HYPH</name>
<keyword evidence="11" id="KW-1185">Reference proteome</keyword>
<dbReference type="InterPro" id="IPR023299">
    <property type="entry name" value="ATPase_P-typ_cyto_dom_N"/>
</dbReference>
<feature type="transmembrane region" description="Helical" evidence="8">
    <location>
        <begin position="739"/>
        <end position="758"/>
    </location>
</feature>
<keyword evidence="2 8" id="KW-0812">Transmembrane</keyword>
<dbReference type="SUPFAM" id="SSF81665">
    <property type="entry name" value="Calcium ATPase, transmembrane domain M"/>
    <property type="match status" value="1"/>
</dbReference>
<dbReference type="Gene3D" id="3.40.50.1000">
    <property type="entry name" value="HAD superfamily/HAD-like"/>
    <property type="match status" value="1"/>
</dbReference>
<sequence>MEATIATGLTSAEARRRLAEFGPNAIADQTPSPWRAFIAKFWGPLPWMLEAAVALQLARGAYFEAAAIGGLLLFNTTLGFIQEGRAGAALTALKKRLAPTALVRRDGDWVRISASELVPGDLIRLPLGALVPADATITSGSVMVDQSMLTGESVPADAYPGNQVHAGSLVRRGQAIAEVTATGSKTYFGRTAELVRVAHAASTEQAAIFGVTRNLAMVNGAIAILIVVYGYATALPTGDLIRLALTVLLATIPVALPATFTLSAAFAAQALARRGVLLTRLSAAHEAAAMDVLCADKTGTLTQNALEVIDVLAMPGFDRDRVLALAALASSEADQDPVDAAIREAARQTVPDTAERILRFIPFDPSTKTSEALVVDRKGNERRIIKGAFEAVSTVAEMPADARRMVDNLAGQGHRVIAVATGAPPSLRLAGLVALSDPPREESAGLIGDLRGMGVRTVMVTGDSAVTAAAIAGKVGIAGAVCPPERISDDLSADEFGIFARVVPEEKFRLVEALQGHGHVVGMCGDGVNDAPALRQAQIGIAVSSATDAAKAAAGMVMTEPGLAGVVFAVREGRIGFQRLLTYAFNMMVKKFEIVLFLAVGLALTGHAVLTPALMVLMLMTNDFLAMSLTTDRASPAPSPSKWRMPNITAAAVVLGVFKLGFSTAVLEIGKFQLGLGSQELQTLAFITLVFGAQAILYVVRERRHMWSSKPSNWVLASSAADVAIVSALALSGTLMAPLPWRLVGAVFLAVAVFALVLDQIKVPVTAAFKVE</sequence>
<feature type="transmembrane region" description="Helical" evidence="8">
    <location>
        <begin position="681"/>
        <end position="700"/>
    </location>
</feature>
<reference evidence="10" key="1">
    <citation type="submission" date="2022-11" db="EMBL/GenBank/DDBJ databases">
        <authorList>
            <person name="Coimbra C."/>
        </authorList>
    </citation>
    <scope>NUCLEOTIDE SEQUENCE</scope>
    <source>
        <strain evidence="10">Jales19</strain>
    </source>
</reference>
<keyword evidence="3" id="KW-0547">Nucleotide-binding</keyword>